<dbReference type="InterPro" id="IPR028082">
    <property type="entry name" value="Peripla_BP_I"/>
</dbReference>
<evidence type="ECO:0000256" key="3">
    <source>
        <dbReference type="ARBA" id="ARBA00023163"/>
    </source>
</evidence>
<dbReference type="InterPro" id="IPR010982">
    <property type="entry name" value="Lambda_DNA-bd_dom_sf"/>
</dbReference>
<keyword evidence="2 5" id="KW-0238">DNA-binding</keyword>
<keyword evidence="3" id="KW-0804">Transcription</keyword>
<dbReference type="Gene3D" id="3.40.50.2300">
    <property type="match status" value="2"/>
</dbReference>
<dbReference type="Proteomes" id="UP000199622">
    <property type="component" value="Unassembled WGS sequence"/>
</dbReference>
<proteinExistence type="predicted"/>
<keyword evidence="1" id="KW-0805">Transcription regulation</keyword>
<dbReference type="PANTHER" id="PTHR30146:SF153">
    <property type="entry name" value="LACTOSE OPERON REPRESSOR"/>
    <property type="match status" value="1"/>
</dbReference>
<dbReference type="GO" id="GO:0003700">
    <property type="term" value="F:DNA-binding transcription factor activity"/>
    <property type="evidence" value="ECO:0007669"/>
    <property type="project" value="TreeGrafter"/>
</dbReference>
<reference evidence="6" key="1">
    <citation type="submission" date="2016-10" db="EMBL/GenBank/DDBJ databases">
        <authorList>
            <person name="Varghese N."/>
            <person name="Submissions S."/>
        </authorList>
    </citation>
    <scope>NUCLEOTIDE SEQUENCE [LARGE SCALE GENOMIC DNA]</scope>
    <source>
        <strain evidence="6">DSM 44544</strain>
    </source>
</reference>
<dbReference type="SUPFAM" id="SSF47413">
    <property type="entry name" value="lambda repressor-like DNA-binding domains"/>
    <property type="match status" value="1"/>
</dbReference>
<accession>A0A1H4T6J5</accession>
<dbReference type="CDD" id="cd06267">
    <property type="entry name" value="PBP1_LacI_sugar_binding-like"/>
    <property type="match status" value="1"/>
</dbReference>
<gene>
    <name evidence="5" type="ORF">SAMN04489727_4041</name>
</gene>
<protein>
    <submittedName>
        <fullName evidence="5">DNA-binding transcriptional regulator, LacI/PurR family</fullName>
    </submittedName>
</protein>
<feature type="domain" description="HTH lacI-type" evidence="4">
    <location>
        <begin position="28"/>
        <end position="87"/>
    </location>
</feature>
<dbReference type="STRING" id="208445.SAMN04489727_4041"/>
<dbReference type="CDD" id="cd01392">
    <property type="entry name" value="HTH_LacI"/>
    <property type="match status" value="1"/>
</dbReference>
<dbReference type="Gene3D" id="1.10.260.40">
    <property type="entry name" value="lambda repressor-like DNA-binding domains"/>
    <property type="match status" value="1"/>
</dbReference>
<dbReference type="RefSeq" id="WP_091309612.1">
    <property type="nucleotide sequence ID" value="NZ_FNSO01000004.1"/>
</dbReference>
<dbReference type="PANTHER" id="PTHR30146">
    <property type="entry name" value="LACI-RELATED TRANSCRIPTIONAL REPRESSOR"/>
    <property type="match status" value="1"/>
</dbReference>
<evidence type="ECO:0000313" key="6">
    <source>
        <dbReference type="Proteomes" id="UP000199622"/>
    </source>
</evidence>
<dbReference type="Pfam" id="PF00356">
    <property type="entry name" value="LacI"/>
    <property type="match status" value="1"/>
</dbReference>
<dbReference type="SMART" id="SM00354">
    <property type="entry name" value="HTH_LACI"/>
    <property type="match status" value="1"/>
</dbReference>
<dbReference type="AlphaFoldDB" id="A0A1H4T6J5"/>
<dbReference type="OrthoDB" id="252678at2"/>
<dbReference type="PROSITE" id="PS00356">
    <property type="entry name" value="HTH_LACI_1"/>
    <property type="match status" value="1"/>
</dbReference>
<name>A0A1H4T6J5_9PSEU</name>
<keyword evidence="6" id="KW-1185">Reference proteome</keyword>
<evidence type="ECO:0000259" key="4">
    <source>
        <dbReference type="PROSITE" id="PS50932"/>
    </source>
</evidence>
<evidence type="ECO:0000256" key="2">
    <source>
        <dbReference type="ARBA" id="ARBA00023125"/>
    </source>
</evidence>
<dbReference type="InterPro" id="IPR000843">
    <property type="entry name" value="HTH_LacI"/>
</dbReference>
<dbReference type="PROSITE" id="PS50932">
    <property type="entry name" value="HTH_LACI_2"/>
    <property type="match status" value="1"/>
</dbReference>
<dbReference type="InterPro" id="IPR046335">
    <property type="entry name" value="LacI/GalR-like_sensor"/>
</dbReference>
<organism evidence="5 6">
    <name type="scientific">Amycolatopsis tolypomycina</name>
    <dbReference type="NCBI Taxonomy" id="208445"/>
    <lineage>
        <taxon>Bacteria</taxon>
        <taxon>Bacillati</taxon>
        <taxon>Actinomycetota</taxon>
        <taxon>Actinomycetes</taxon>
        <taxon>Pseudonocardiales</taxon>
        <taxon>Pseudonocardiaceae</taxon>
        <taxon>Amycolatopsis</taxon>
    </lineage>
</organism>
<dbReference type="SUPFAM" id="SSF53822">
    <property type="entry name" value="Periplasmic binding protein-like I"/>
    <property type="match status" value="1"/>
</dbReference>
<dbReference type="Pfam" id="PF13377">
    <property type="entry name" value="Peripla_BP_3"/>
    <property type="match status" value="1"/>
</dbReference>
<evidence type="ECO:0000313" key="5">
    <source>
        <dbReference type="EMBL" id="SEC51741.1"/>
    </source>
</evidence>
<dbReference type="EMBL" id="FNSO01000004">
    <property type="protein sequence ID" value="SEC51741.1"/>
    <property type="molecule type" value="Genomic_DNA"/>
</dbReference>
<sequence>MGLEKVLTKMTKFRDVADEPPGGSRGAVTITDVANAAGVSASTVSYVITGKRTISPATRRRVEETIRTLGYRRRSGSPAPRAGVLAVAVPLLGDRQLGLEMEFFSAAAGAARELGFDLLLVTDDEGTSGLHRVTSAGLADAVIVLDAGEDDPRVPVLLASGRPAVLVGAPGRQRGLASVALDFAPAGLACLHRLADLGHRSIAHLGPPVTRPGHRLRYLTGFAENVRAAAEERGVAVVSRPCAPSADDVARCLDELFAEDGPTALVVHDEAVLPLVMTALGQRGRQVPGDVSVVAVCSDTVAGQQRIRPTAVVVPAAELGALAVRRAVHQLDNGPVAEPDVVFPRLVEGESTAAVVREEVPLPRG</sequence>
<evidence type="ECO:0000256" key="1">
    <source>
        <dbReference type="ARBA" id="ARBA00023015"/>
    </source>
</evidence>
<dbReference type="GO" id="GO:0000976">
    <property type="term" value="F:transcription cis-regulatory region binding"/>
    <property type="evidence" value="ECO:0007669"/>
    <property type="project" value="TreeGrafter"/>
</dbReference>